<sequence>MADALGLSRDELPRLFNGDLPITADRAKSLAEIFNASARFWLAREAQYRRDLQALREDARRWISSLPFADMTRFGWLKTANSSDDKFKFALDFFGVSTVDEWRDAWLSEQAGLTAYRTSPVFAAQSASVVAWLRQGEVAAEELRTAPWSREGFEHLLPTLKPLTRVREPAEFIPQLQQRCATCGVAVVIVRTPKGCPASGATRVKNGQAILQLSVRYLRDDSFWFTFFHEAGHLMLHEDRLFLEWPSRRELESHEENEANEFAGKVLIPPSHEAALRALPHEFKSIMRFARDLSISPGVVVGQLQHRGLVPPDKLNFLKKRYSWVE</sequence>
<dbReference type="InterPro" id="IPR010982">
    <property type="entry name" value="Lambda_DNA-bd_dom_sf"/>
</dbReference>
<dbReference type="AlphaFoldDB" id="A0AAE3XXL9"/>
<dbReference type="RefSeq" id="WP_309927613.1">
    <property type="nucleotide sequence ID" value="NZ_JAVDQZ010000004.1"/>
</dbReference>
<dbReference type="Pfam" id="PF06114">
    <property type="entry name" value="Peptidase_M78"/>
    <property type="match status" value="1"/>
</dbReference>
<gene>
    <name evidence="2" type="ORF">J2738_002852</name>
</gene>
<dbReference type="Gene3D" id="1.10.260.40">
    <property type="entry name" value="lambda repressor-like DNA-binding domains"/>
    <property type="match status" value="1"/>
</dbReference>
<reference evidence="2" key="1">
    <citation type="submission" date="2023-07" db="EMBL/GenBank/DDBJ databases">
        <title>Sorghum-associated microbial communities from plants grown in Nebraska, USA.</title>
        <authorList>
            <person name="Schachtman D."/>
        </authorList>
    </citation>
    <scope>NUCLEOTIDE SEQUENCE</scope>
    <source>
        <strain evidence="2">DS2114</strain>
    </source>
</reference>
<comment type="caution">
    <text evidence="2">The sequence shown here is derived from an EMBL/GenBank/DDBJ whole genome shotgun (WGS) entry which is preliminary data.</text>
</comment>
<accession>A0AAE3XXL9</accession>
<dbReference type="EMBL" id="JAVDQZ010000004">
    <property type="protein sequence ID" value="MDR6426714.1"/>
    <property type="molecule type" value="Genomic_DNA"/>
</dbReference>
<dbReference type="Proteomes" id="UP001184828">
    <property type="component" value="Unassembled WGS sequence"/>
</dbReference>
<dbReference type="Gene3D" id="1.10.10.2910">
    <property type="match status" value="1"/>
</dbReference>
<evidence type="ECO:0000313" key="3">
    <source>
        <dbReference type="Proteomes" id="UP001184828"/>
    </source>
</evidence>
<evidence type="ECO:0000313" key="2">
    <source>
        <dbReference type="EMBL" id="MDR6426714.1"/>
    </source>
</evidence>
<organism evidence="2 3">
    <name type="scientific">Variovorax paradoxus</name>
    <dbReference type="NCBI Taxonomy" id="34073"/>
    <lineage>
        <taxon>Bacteria</taxon>
        <taxon>Pseudomonadati</taxon>
        <taxon>Pseudomonadota</taxon>
        <taxon>Betaproteobacteria</taxon>
        <taxon>Burkholderiales</taxon>
        <taxon>Comamonadaceae</taxon>
        <taxon>Variovorax</taxon>
    </lineage>
</organism>
<protein>
    <submittedName>
        <fullName evidence="2">Plasmid maintenance system antidote protein VapI</fullName>
    </submittedName>
</protein>
<dbReference type="GO" id="GO:0003677">
    <property type="term" value="F:DNA binding"/>
    <property type="evidence" value="ECO:0007669"/>
    <property type="project" value="InterPro"/>
</dbReference>
<dbReference type="SUPFAM" id="SSF47413">
    <property type="entry name" value="lambda repressor-like DNA-binding domains"/>
    <property type="match status" value="1"/>
</dbReference>
<feature type="domain" description="IrrE N-terminal-like" evidence="1">
    <location>
        <begin position="187"/>
        <end position="300"/>
    </location>
</feature>
<evidence type="ECO:0000259" key="1">
    <source>
        <dbReference type="Pfam" id="PF06114"/>
    </source>
</evidence>
<name>A0AAE3XXL9_VARPD</name>
<proteinExistence type="predicted"/>
<dbReference type="InterPro" id="IPR010359">
    <property type="entry name" value="IrrE_HExxH"/>
</dbReference>